<dbReference type="PANTHER" id="PTHR46690">
    <property type="entry name" value="CYTOCHROME C OXIDASE ASSEMBLY FACTOR 6 HOMOLOG"/>
    <property type="match status" value="1"/>
</dbReference>
<reference evidence="5" key="1">
    <citation type="submission" date="2025-08" db="UniProtKB">
        <authorList>
            <consortium name="RefSeq"/>
        </authorList>
    </citation>
    <scope>IDENTIFICATION</scope>
    <source>
        <strain evidence="5">USDA-PBARC FA_bdor</strain>
        <tissue evidence="5">Whole organism</tissue>
    </source>
</reference>
<protein>
    <submittedName>
        <fullName evidence="5">Cytochrome c oxidase assembly factor 6 homolog</fullName>
    </submittedName>
</protein>
<dbReference type="SUPFAM" id="SSF47694">
    <property type="entry name" value="Cytochrome c oxidase subunit h"/>
    <property type="match status" value="1"/>
</dbReference>
<keyword evidence="4" id="KW-1185">Reference proteome</keyword>
<dbReference type="InterPro" id="IPR042289">
    <property type="entry name" value="COA6"/>
</dbReference>
<evidence type="ECO:0000313" key="4">
    <source>
        <dbReference type="Proteomes" id="UP000694866"/>
    </source>
</evidence>
<keyword evidence="2" id="KW-0496">Mitochondrion</keyword>
<dbReference type="Gene3D" id="1.10.10.140">
    <property type="entry name" value="Cytochrome c oxidase, subunit VIb"/>
    <property type="match status" value="1"/>
</dbReference>
<dbReference type="RefSeq" id="XP_011309165.1">
    <property type="nucleotide sequence ID" value="XM_011310863.1"/>
</dbReference>
<organism evidence="4 5">
    <name type="scientific">Fopius arisanus</name>
    <dbReference type="NCBI Taxonomy" id="64838"/>
    <lineage>
        <taxon>Eukaryota</taxon>
        <taxon>Metazoa</taxon>
        <taxon>Ecdysozoa</taxon>
        <taxon>Arthropoda</taxon>
        <taxon>Hexapoda</taxon>
        <taxon>Insecta</taxon>
        <taxon>Pterygota</taxon>
        <taxon>Neoptera</taxon>
        <taxon>Endopterygota</taxon>
        <taxon>Hymenoptera</taxon>
        <taxon>Apocrita</taxon>
        <taxon>Ichneumonoidea</taxon>
        <taxon>Braconidae</taxon>
        <taxon>Opiinae</taxon>
        <taxon>Fopius</taxon>
    </lineage>
</organism>
<dbReference type="Pfam" id="PF02297">
    <property type="entry name" value="COX6B"/>
    <property type="match status" value="1"/>
</dbReference>
<dbReference type="InterPro" id="IPR036549">
    <property type="entry name" value="CX6/COA6-like_sf"/>
</dbReference>
<accession>A0A9R1THB0</accession>
<dbReference type="GO" id="GO:0008535">
    <property type="term" value="P:respiratory chain complex IV assembly"/>
    <property type="evidence" value="ECO:0007669"/>
    <property type="project" value="InterPro"/>
</dbReference>
<proteinExistence type="predicted"/>
<dbReference type="InterPro" id="IPR048280">
    <property type="entry name" value="COX6B-like"/>
</dbReference>
<sequence length="82" mass="10228">MSFLTKEDRQACWDLRDEYWKCLDDAKTESECQEFRKKYEKFCPSQWVKHFDRKREYLKFKAQIEQDGYIEEHLPKRVGQQK</sequence>
<dbReference type="PROSITE" id="PS51808">
    <property type="entry name" value="CHCH"/>
    <property type="match status" value="1"/>
</dbReference>
<evidence type="ECO:0000256" key="2">
    <source>
        <dbReference type="ARBA" id="ARBA00023128"/>
    </source>
</evidence>
<name>A0A9R1THB0_9HYME</name>
<evidence type="ECO:0000256" key="3">
    <source>
        <dbReference type="ARBA" id="ARBA00023157"/>
    </source>
</evidence>
<dbReference type="GO" id="GO:0005739">
    <property type="term" value="C:mitochondrion"/>
    <property type="evidence" value="ECO:0007669"/>
    <property type="project" value="UniProtKB-SubCell"/>
</dbReference>
<dbReference type="PANTHER" id="PTHR46690:SF1">
    <property type="entry name" value="CYTOCHROME C OXIDASE ASSEMBLY FACTOR 6 HOMOLOG"/>
    <property type="match status" value="1"/>
</dbReference>
<dbReference type="Proteomes" id="UP000694866">
    <property type="component" value="Unplaced"/>
</dbReference>
<evidence type="ECO:0000256" key="1">
    <source>
        <dbReference type="ARBA" id="ARBA00004173"/>
    </source>
</evidence>
<dbReference type="OrthoDB" id="16284at2759"/>
<dbReference type="KEGG" id="fas:105270137"/>
<dbReference type="AlphaFoldDB" id="A0A9R1THB0"/>
<comment type="subcellular location">
    <subcellularLocation>
        <location evidence="1">Mitochondrion</location>
    </subcellularLocation>
</comment>
<gene>
    <name evidence="5" type="primary">LOC105270137</name>
</gene>
<dbReference type="GeneID" id="105270137"/>
<keyword evidence="3" id="KW-1015">Disulfide bond</keyword>
<dbReference type="GO" id="GO:0042775">
    <property type="term" value="P:mitochondrial ATP synthesis coupled electron transport"/>
    <property type="evidence" value="ECO:0007669"/>
    <property type="project" value="TreeGrafter"/>
</dbReference>
<evidence type="ECO:0000313" key="5">
    <source>
        <dbReference type="RefSeq" id="XP_011309165.1"/>
    </source>
</evidence>